<name>A0A0K6IBG4_9HYPH</name>
<evidence type="ECO:0000256" key="5">
    <source>
        <dbReference type="SAM" id="Phobius"/>
    </source>
</evidence>
<keyword evidence="7" id="KW-0436">Ligase</keyword>
<keyword evidence="4 5" id="KW-0472">Membrane</keyword>
<dbReference type="EMBL" id="CYHE01000018">
    <property type="protein sequence ID" value="CUB00378.1"/>
    <property type="molecule type" value="Genomic_DNA"/>
</dbReference>
<evidence type="ECO:0000256" key="4">
    <source>
        <dbReference type="ARBA" id="ARBA00023136"/>
    </source>
</evidence>
<feature type="transmembrane region" description="Helical" evidence="5">
    <location>
        <begin position="191"/>
        <end position="210"/>
    </location>
</feature>
<feature type="transmembrane region" description="Helical" evidence="5">
    <location>
        <begin position="129"/>
        <end position="148"/>
    </location>
</feature>
<dbReference type="AlphaFoldDB" id="A0A0K6IBG4"/>
<feature type="transmembrane region" description="Helical" evidence="5">
    <location>
        <begin position="46"/>
        <end position="64"/>
    </location>
</feature>
<feature type="transmembrane region" description="Helical" evidence="5">
    <location>
        <begin position="216"/>
        <end position="233"/>
    </location>
</feature>
<evidence type="ECO:0000256" key="3">
    <source>
        <dbReference type="ARBA" id="ARBA00022989"/>
    </source>
</evidence>
<dbReference type="PANTHER" id="PTHR37422:SF21">
    <property type="entry name" value="EXOQ-LIKE PROTEIN"/>
    <property type="match status" value="1"/>
</dbReference>
<dbReference type="PANTHER" id="PTHR37422">
    <property type="entry name" value="TEICHURONIC ACID BIOSYNTHESIS PROTEIN TUAE"/>
    <property type="match status" value="1"/>
</dbReference>
<feature type="transmembrane region" description="Helical" evidence="5">
    <location>
        <begin position="362"/>
        <end position="381"/>
    </location>
</feature>
<evidence type="ECO:0000259" key="6">
    <source>
        <dbReference type="Pfam" id="PF04932"/>
    </source>
</evidence>
<keyword evidence="2 5" id="KW-0812">Transmembrane</keyword>
<keyword evidence="8" id="KW-1185">Reference proteome</keyword>
<reference evidence="8" key="1">
    <citation type="submission" date="2015-08" db="EMBL/GenBank/DDBJ databases">
        <authorList>
            <person name="Varghese N."/>
        </authorList>
    </citation>
    <scope>NUCLEOTIDE SEQUENCE [LARGE SCALE GENOMIC DNA]</scope>
    <source>
        <strain evidence="8">DSM 23407</strain>
    </source>
</reference>
<organism evidence="7 8">
    <name type="scientific">Pannonibacter indicus</name>
    <dbReference type="NCBI Taxonomy" id="466044"/>
    <lineage>
        <taxon>Bacteria</taxon>
        <taxon>Pseudomonadati</taxon>
        <taxon>Pseudomonadota</taxon>
        <taxon>Alphaproteobacteria</taxon>
        <taxon>Hyphomicrobiales</taxon>
        <taxon>Stappiaceae</taxon>
        <taxon>Pannonibacter</taxon>
    </lineage>
</organism>
<accession>A0A0K6IBG4</accession>
<dbReference type="GO" id="GO:0016020">
    <property type="term" value="C:membrane"/>
    <property type="evidence" value="ECO:0007669"/>
    <property type="project" value="UniProtKB-SubCell"/>
</dbReference>
<dbReference type="RefSeq" id="WP_072242701.1">
    <property type="nucleotide sequence ID" value="NZ_CYHE01000018.1"/>
</dbReference>
<gene>
    <name evidence="7" type="ORF">Ga0061067_11832</name>
</gene>
<feature type="transmembrane region" description="Helical" evidence="5">
    <location>
        <begin position="95"/>
        <end position="117"/>
    </location>
</feature>
<feature type="transmembrane region" description="Helical" evidence="5">
    <location>
        <begin position="245"/>
        <end position="265"/>
    </location>
</feature>
<protein>
    <submittedName>
        <fullName evidence="7">O-antigen ligase</fullName>
    </submittedName>
</protein>
<dbReference type="Proteomes" id="UP000183900">
    <property type="component" value="Unassembled WGS sequence"/>
</dbReference>
<feature type="transmembrane region" description="Helical" evidence="5">
    <location>
        <begin position="71"/>
        <end position="89"/>
    </location>
</feature>
<sequence>MSTGAAMAGHQGSGRRLLIPVPRISAAALWVAVFLGGFVIEEPAPYELFMAGLLVLWLLFGLRLRPEFGPLTVLLILFMAGGTMAVPFARDVPTAAMYMAVSGFLAATAIFYAAVVSADPGRLFLIERAYVTSALLCASVGIAAYFRLFPGSEIFTLYGRARGTFQDPNVFGPFLVLPTVLLVHRLLTRGLFSSPAALLILPVLVLGIFLSFSRGAWGLLALSGIIVYLLSLIHERRPRERLRLVLVGAGGLAAVLLLLAAALSIDSVAAMFSERARLVQDYDGARLGRFARYGMGFEMVMERPFGLGPLEFRHYFPEDEHNVYLKAFTSYGWLGGVVYPLLVLWTIAAMVPLLFRHRPWTGFANCVFAVLVGHALMSVIIDIDHWRHYFLLLGLAWGLIAIHKLEQKQRTVDLNARQVLRRAKEADREGPVVGQ</sequence>
<dbReference type="GO" id="GO:0016874">
    <property type="term" value="F:ligase activity"/>
    <property type="evidence" value="ECO:0007669"/>
    <property type="project" value="UniProtKB-KW"/>
</dbReference>
<keyword evidence="3 5" id="KW-1133">Transmembrane helix</keyword>
<evidence type="ECO:0000256" key="2">
    <source>
        <dbReference type="ARBA" id="ARBA00022692"/>
    </source>
</evidence>
<feature type="transmembrane region" description="Helical" evidence="5">
    <location>
        <begin position="21"/>
        <end position="40"/>
    </location>
</feature>
<comment type="subcellular location">
    <subcellularLocation>
        <location evidence="1">Membrane</location>
        <topology evidence="1">Multi-pass membrane protein</topology>
    </subcellularLocation>
</comment>
<feature type="domain" description="O-antigen ligase-related" evidence="6">
    <location>
        <begin position="203"/>
        <end position="339"/>
    </location>
</feature>
<evidence type="ECO:0000256" key="1">
    <source>
        <dbReference type="ARBA" id="ARBA00004141"/>
    </source>
</evidence>
<feature type="transmembrane region" description="Helical" evidence="5">
    <location>
        <begin position="168"/>
        <end position="184"/>
    </location>
</feature>
<evidence type="ECO:0000313" key="7">
    <source>
        <dbReference type="EMBL" id="CUB00378.1"/>
    </source>
</evidence>
<proteinExistence type="predicted"/>
<evidence type="ECO:0000313" key="8">
    <source>
        <dbReference type="Proteomes" id="UP000183900"/>
    </source>
</evidence>
<feature type="transmembrane region" description="Helical" evidence="5">
    <location>
        <begin position="387"/>
        <end position="405"/>
    </location>
</feature>
<dbReference type="Pfam" id="PF04932">
    <property type="entry name" value="Wzy_C"/>
    <property type="match status" value="1"/>
</dbReference>
<feature type="transmembrane region" description="Helical" evidence="5">
    <location>
        <begin position="331"/>
        <end position="355"/>
    </location>
</feature>
<dbReference type="InterPro" id="IPR007016">
    <property type="entry name" value="O-antigen_ligase-rel_domated"/>
</dbReference>
<dbReference type="InterPro" id="IPR051533">
    <property type="entry name" value="WaaL-like"/>
</dbReference>